<feature type="region of interest" description="Disordered" evidence="1">
    <location>
        <begin position="417"/>
        <end position="448"/>
    </location>
</feature>
<reference evidence="2" key="1">
    <citation type="submission" date="2020-04" db="EMBL/GenBank/DDBJ databases">
        <authorList>
            <person name="Chiriac C."/>
            <person name="Salcher M."/>
            <person name="Ghai R."/>
            <person name="Kavagutti S V."/>
        </authorList>
    </citation>
    <scope>NUCLEOTIDE SEQUENCE</scope>
</reference>
<feature type="compositionally biased region" description="Pro residues" evidence="1">
    <location>
        <begin position="40"/>
        <end position="50"/>
    </location>
</feature>
<evidence type="ECO:0000256" key="1">
    <source>
        <dbReference type="SAM" id="MobiDB-lite"/>
    </source>
</evidence>
<dbReference type="EMBL" id="LR796467">
    <property type="protein sequence ID" value="CAB4146642.1"/>
    <property type="molecule type" value="Genomic_DNA"/>
</dbReference>
<sequence length="448" mass="48362">MGMLSDDNDPLARLYPGAEQQLSAYLQQQAMSRPQQAMPPQQPMQQPPPQAMQQQQMDPAMQFANQYRAMMQQSGMLPTARAPQPSPEDLRQAKIARDLARGGRIVEAFNGQPLSDPNAAYNAALSARMAANPEMLEYARQVESAKAMREMTSPDLISYMGALAGGTKLSLPDFLSSQRAAVQPGAAEKDMALLAAIRSGQVPGITEQDYNARQASRGGAAGQTSPIGAPIRLADGNVGIAVWNPQTSQQEVRNTGVPFYEEPSATVQTLAAKAWDAQTAAASQSNRAADLEARVNSIPDGDWRRGVTGQLEDTVRQKLGVEDLQSVLQAEYRMLSLSGALKNLPPGPATDRDVQLVLHGTIPANASKTATVAYLRGLRKIAAIEADRQRFTGEYIAGNPRGILGVPQAWSEYAGKQKDWLPETQNAPAAPAPTMRWNPETRKLEPAQ</sequence>
<proteinExistence type="predicted"/>
<feature type="region of interest" description="Disordered" evidence="1">
    <location>
        <begin position="1"/>
        <end position="53"/>
    </location>
</feature>
<evidence type="ECO:0000313" key="2">
    <source>
        <dbReference type="EMBL" id="CAB4146642.1"/>
    </source>
</evidence>
<gene>
    <name evidence="2" type="ORF">UFOVP498_39</name>
</gene>
<feature type="compositionally biased region" description="Basic and acidic residues" evidence="1">
    <location>
        <begin position="439"/>
        <end position="448"/>
    </location>
</feature>
<organism evidence="2">
    <name type="scientific">uncultured Caudovirales phage</name>
    <dbReference type="NCBI Taxonomy" id="2100421"/>
    <lineage>
        <taxon>Viruses</taxon>
        <taxon>Duplodnaviria</taxon>
        <taxon>Heunggongvirae</taxon>
        <taxon>Uroviricota</taxon>
        <taxon>Caudoviricetes</taxon>
        <taxon>Peduoviridae</taxon>
        <taxon>Maltschvirus</taxon>
        <taxon>Maltschvirus maltsch</taxon>
    </lineage>
</organism>
<protein>
    <submittedName>
        <fullName evidence="2">Uncharacterized protein</fullName>
    </submittedName>
</protein>
<name>A0A6J5MK77_9CAUD</name>
<accession>A0A6J5MK77</accession>
<feature type="compositionally biased region" description="Low complexity" evidence="1">
    <location>
        <begin position="27"/>
        <end position="39"/>
    </location>
</feature>